<keyword evidence="2" id="KW-0472">Membrane</keyword>
<sequence>MSRLNRYLTRMALFLAVVGAVAVLTFPVWFPAFMANPVLNGVIIGVLVFGCLYVIRQTTRLKTEIDWVRAVQRDRRAAIELDEPPLIGALARMMADRSGQPLSLSPIAIRSVLDGIATRLDETREISRYFVSLLIFLGLLGTFWGLLKTVGSVGGVISTLTLGGDSAAMFQNLKEGLTAPLAGMGTAFSASLFGLAGSLILGFLDLQTGQAQNHFFIDLEDWLSSSARLVRGAASDGGEVSGGAYMQTLLEQTADTGPAMLAALERIHAELVQNRAELQRLTRTIAQIAEREQNS</sequence>
<protein>
    <recommendedName>
        <fullName evidence="5">Flagellar motor protein MotA</fullName>
    </recommendedName>
</protein>
<evidence type="ECO:0000313" key="4">
    <source>
        <dbReference type="Proteomes" id="UP000681075"/>
    </source>
</evidence>
<gene>
    <name evidence="3" type="ORF">TMPK1_24280</name>
</gene>
<evidence type="ECO:0000313" key="3">
    <source>
        <dbReference type="EMBL" id="GIL40191.1"/>
    </source>
</evidence>
<reference evidence="3" key="1">
    <citation type="submission" date="2021-02" db="EMBL/GenBank/DDBJ databases">
        <title>Genome sequence of Rhodospirillales sp. strain TMPK1 isolated from soil.</title>
        <authorList>
            <person name="Nakai R."/>
            <person name="Kusada H."/>
            <person name="Tamaki H."/>
        </authorList>
    </citation>
    <scope>NUCLEOTIDE SEQUENCE</scope>
    <source>
        <strain evidence="3">TMPK1</strain>
    </source>
</reference>
<keyword evidence="2" id="KW-1133">Transmembrane helix</keyword>
<feature type="coiled-coil region" evidence="1">
    <location>
        <begin position="261"/>
        <end position="291"/>
    </location>
</feature>
<accession>A0A8S8XE85</accession>
<name>A0A8S8XE85_9PROT</name>
<keyword evidence="1" id="KW-0175">Coiled coil</keyword>
<organism evidence="3 4">
    <name type="scientific">Roseiterribacter gracilis</name>
    <dbReference type="NCBI Taxonomy" id="2812848"/>
    <lineage>
        <taxon>Bacteria</taxon>
        <taxon>Pseudomonadati</taxon>
        <taxon>Pseudomonadota</taxon>
        <taxon>Alphaproteobacteria</taxon>
        <taxon>Rhodospirillales</taxon>
        <taxon>Roseiterribacteraceae</taxon>
        <taxon>Roseiterribacter</taxon>
    </lineage>
</organism>
<evidence type="ECO:0000256" key="1">
    <source>
        <dbReference type="SAM" id="Coils"/>
    </source>
</evidence>
<evidence type="ECO:0000256" key="2">
    <source>
        <dbReference type="SAM" id="Phobius"/>
    </source>
</evidence>
<feature type="transmembrane region" description="Helical" evidence="2">
    <location>
        <begin position="181"/>
        <end position="204"/>
    </location>
</feature>
<comment type="caution">
    <text evidence="3">The sequence shown here is derived from an EMBL/GenBank/DDBJ whole genome shotgun (WGS) entry which is preliminary data.</text>
</comment>
<feature type="transmembrane region" description="Helical" evidence="2">
    <location>
        <begin position="38"/>
        <end position="55"/>
    </location>
</feature>
<dbReference type="AlphaFoldDB" id="A0A8S8XE85"/>
<feature type="transmembrane region" description="Helical" evidence="2">
    <location>
        <begin position="129"/>
        <end position="147"/>
    </location>
</feature>
<keyword evidence="4" id="KW-1185">Reference proteome</keyword>
<evidence type="ECO:0008006" key="5">
    <source>
        <dbReference type="Google" id="ProtNLM"/>
    </source>
</evidence>
<proteinExistence type="predicted"/>
<dbReference type="RefSeq" id="WP_420243300.1">
    <property type="nucleotide sequence ID" value="NZ_BOPV01000001.1"/>
</dbReference>
<dbReference type="Proteomes" id="UP000681075">
    <property type="component" value="Unassembled WGS sequence"/>
</dbReference>
<feature type="transmembrane region" description="Helical" evidence="2">
    <location>
        <begin position="12"/>
        <end position="32"/>
    </location>
</feature>
<keyword evidence="2" id="KW-0812">Transmembrane</keyword>
<dbReference type="EMBL" id="BOPV01000001">
    <property type="protein sequence ID" value="GIL40191.1"/>
    <property type="molecule type" value="Genomic_DNA"/>
</dbReference>